<sequence length="275" mass="30640">MFPVALQVYSVRDDAAADMMGTLKKIADMGYDGVEFAGFYGYGAHEIREQLDALGLKAVSSHVPFVTLRNELEATADYHEILGCKYIAVPYLEPQDRPGTDGWQKTIDDILAIGKYLHSRGIQLLYHNHDFEFVRIDGKYALDMLYDAVPADYLQTELDTCWVKFAGEDPSAYIRKYAGRAPIVHLKDYHVEGQLKAGETPYALINADGSDSGDAKRSTFEFRPVGYGVQNFPEILAASADAGAQWVIVEQDQSPTRPPLEAARMSRDYLRSIGN</sequence>
<dbReference type="EMBL" id="DVNK01000043">
    <property type="protein sequence ID" value="HIU47023.1"/>
    <property type="molecule type" value="Genomic_DNA"/>
</dbReference>
<evidence type="ECO:0000259" key="1">
    <source>
        <dbReference type="Pfam" id="PF01261"/>
    </source>
</evidence>
<protein>
    <submittedName>
        <fullName evidence="2">Sugar phosphate isomerase/epimerase</fullName>
    </submittedName>
</protein>
<dbReference type="PANTHER" id="PTHR12110:SF41">
    <property type="entry name" value="INOSOSE DEHYDRATASE"/>
    <property type="match status" value="1"/>
</dbReference>
<evidence type="ECO:0000313" key="3">
    <source>
        <dbReference type="Proteomes" id="UP000824123"/>
    </source>
</evidence>
<dbReference type="GO" id="GO:0016853">
    <property type="term" value="F:isomerase activity"/>
    <property type="evidence" value="ECO:0007669"/>
    <property type="project" value="UniProtKB-KW"/>
</dbReference>
<dbReference type="Proteomes" id="UP000824123">
    <property type="component" value="Unassembled WGS sequence"/>
</dbReference>
<dbReference type="InterPro" id="IPR050312">
    <property type="entry name" value="IolE/XylAMocC-like"/>
</dbReference>
<name>A0A9D1LS40_9FIRM</name>
<reference evidence="2" key="2">
    <citation type="journal article" date="2021" name="PeerJ">
        <title>Extensive microbial diversity within the chicken gut microbiome revealed by metagenomics and culture.</title>
        <authorList>
            <person name="Gilroy R."/>
            <person name="Ravi A."/>
            <person name="Getino M."/>
            <person name="Pursley I."/>
            <person name="Horton D.L."/>
            <person name="Alikhan N.F."/>
            <person name="Baker D."/>
            <person name="Gharbi K."/>
            <person name="Hall N."/>
            <person name="Watson M."/>
            <person name="Adriaenssens E.M."/>
            <person name="Foster-Nyarko E."/>
            <person name="Jarju S."/>
            <person name="Secka A."/>
            <person name="Antonio M."/>
            <person name="Oren A."/>
            <person name="Chaudhuri R.R."/>
            <person name="La Ragione R."/>
            <person name="Hildebrand F."/>
            <person name="Pallen M.J."/>
        </authorList>
    </citation>
    <scope>NUCLEOTIDE SEQUENCE</scope>
    <source>
        <strain evidence="2">ChiSxjej2B14-8506</strain>
    </source>
</reference>
<keyword evidence="2" id="KW-0413">Isomerase</keyword>
<comment type="caution">
    <text evidence="2">The sequence shown here is derived from an EMBL/GenBank/DDBJ whole genome shotgun (WGS) entry which is preliminary data.</text>
</comment>
<evidence type="ECO:0000313" key="2">
    <source>
        <dbReference type="EMBL" id="HIU47023.1"/>
    </source>
</evidence>
<accession>A0A9D1LS40</accession>
<gene>
    <name evidence="2" type="ORF">IAC59_07160</name>
</gene>
<feature type="domain" description="Xylose isomerase-like TIM barrel" evidence="1">
    <location>
        <begin position="24"/>
        <end position="272"/>
    </location>
</feature>
<dbReference type="Pfam" id="PF01261">
    <property type="entry name" value="AP_endonuc_2"/>
    <property type="match status" value="1"/>
</dbReference>
<reference evidence="2" key="1">
    <citation type="submission" date="2020-10" db="EMBL/GenBank/DDBJ databases">
        <authorList>
            <person name="Gilroy R."/>
        </authorList>
    </citation>
    <scope>NUCLEOTIDE SEQUENCE</scope>
    <source>
        <strain evidence="2">ChiSxjej2B14-8506</strain>
    </source>
</reference>
<dbReference type="PANTHER" id="PTHR12110">
    <property type="entry name" value="HYDROXYPYRUVATE ISOMERASE"/>
    <property type="match status" value="1"/>
</dbReference>
<organism evidence="2 3">
    <name type="scientific">Candidatus Fimadaptatus faecigallinarum</name>
    <dbReference type="NCBI Taxonomy" id="2840814"/>
    <lineage>
        <taxon>Bacteria</taxon>
        <taxon>Bacillati</taxon>
        <taxon>Bacillota</taxon>
        <taxon>Clostridia</taxon>
        <taxon>Eubacteriales</taxon>
        <taxon>Candidatus Fimadaptatus</taxon>
    </lineage>
</organism>
<proteinExistence type="predicted"/>
<dbReference type="SUPFAM" id="SSF51658">
    <property type="entry name" value="Xylose isomerase-like"/>
    <property type="match status" value="1"/>
</dbReference>
<dbReference type="InterPro" id="IPR013022">
    <property type="entry name" value="Xyl_isomerase-like_TIM-brl"/>
</dbReference>
<dbReference type="AlphaFoldDB" id="A0A9D1LS40"/>
<dbReference type="Gene3D" id="3.20.20.150">
    <property type="entry name" value="Divalent-metal-dependent TIM barrel enzymes"/>
    <property type="match status" value="1"/>
</dbReference>
<dbReference type="InterPro" id="IPR036237">
    <property type="entry name" value="Xyl_isomerase-like_sf"/>
</dbReference>